<dbReference type="InterPro" id="IPR049053">
    <property type="entry name" value="AFCA-like_C"/>
</dbReference>
<dbReference type="Pfam" id="PF21307">
    <property type="entry name" value="Glyco_hydro_95_C"/>
    <property type="match status" value="1"/>
</dbReference>
<proteinExistence type="predicted"/>
<feature type="domain" description="Alpha fucosidase A-like C-terminal" evidence="2">
    <location>
        <begin position="667"/>
        <end position="724"/>
    </location>
</feature>
<dbReference type="InterPro" id="IPR027414">
    <property type="entry name" value="GH95_N_dom"/>
</dbReference>
<reference evidence="5 6" key="2">
    <citation type="submission" date="2021-03" db="EMBL/GenBank/DDBJ databases">
        <title>Human Oral Microbial Genomes.</title>
        <authorList>
            <person name="Johnston C.D."/>
            <person name="Chen T."/>
            <person name="Dewhirst F.E."/>
        </authorList>
    </citation>
    <scope>NUCLEOTIDE SEQUENCE [LARGE SCALE GENOMIC DNA]</scope>
    <source>
        <strain evidence="5 6">CCUG 66490</strain>
    </source>
</reference>
<gene>
    <name evidence="4" type="ORF">BTU61_04145</name>
    <name evidence="5" type="ORF">J4854_08680</name>
</gene>
<evidence type="ECO:0000313" key="5">
    <source>
        <dbReference type="EMBL" id="QUB38609.1"/>
    </source>
</evidence>
<keyword evidence="5" id="KW-0378">Hydrolase</keyword>
<dbReference type="InterPro" id="IPR016518">
    <property type="entry name" value="Alpha-L-fucosidase"/>
</dbReference>
<feature type="domain" description="Glycosyl hydrolase family 95 catalytic" evidence="3">
    <location>
        <begin position="261"/>
        <end position="660"/>
    </location>
</feature>
<evidence type="ECO:0000313" key="6">
    <source>
        <dbReference type="Proteomes" id="UP000676511"/>
    </source>
</evidence>
<dbReference type="PIRSF" id="PIRSF007663">
    <property type="entry name" value="UCP007663"/>
    <property type="match status" value="1"/>
</dbReference>
<dbReference type="RefSeq" id="WP_200772449.1">
    <property type="nucleotide sequence ID" value="NZ_CP072329.1"/>
</dbReference>
<dbReference type="Proteomes" id="UP001138780">
    <property type="component" value="Unassembled WGS sequence"/>
</dbReference>
<dbReference type="Gene3D" id="1.50.10.10">
    <property type="match status" value="1"/>
</dbReference>
<dbReference type="InterPro" id="IPR012341">
    <property type="entry name" value="6hp_glycosidase-like_sf"/>
</dbReference>
<name>A0A9X1BCL7_9STRE</name>
<dbReference type="GO" id="GO:0004560">
    <property type="term" value="F:alpha-L-fucosidase activity"/>
    <property type="evidence" value="ECO:0007669"/>
    <property type="project" value="InterPro"/>
</dbReference>
<reference evidence="4" key="1">
    <citation type="submission" date="2016-12" db="EMBL/GenBank/DDBJ databases">
        <title>Draft genome of Streptococcus lactarius CCUG 66490T type strain.</title>
        <authorList>
            <person name="Salva-Serra F."/>
            <person name="Engstrom-Jakobsson H."/>
            <person name="Thorell K."/>
            <person name="Gomila M."/>
            <person name="Gonzales-Siles L."/>
            <person name="Busquets A."/>
            <person name="Jaen-Luchoro D."/>
            <person name="Karlsson R."/>
            <person name="Kristiansson E."/>
            <person name="Moore E."/>
        </authorList>
    </citation>
    <scope>NUCLEOTIDE SEQUENCE</scope>
    <source>
        <strain evidence="4">CCUG 66490</strain>
    </source>
</reference>
<dbReference type="AlphaFoldDB" id="A0A9X1BCL7"/>
<accession>A0A9X1BCL7</accession>
<dbReference type="GO" id="GO:0005975">
    <property type="term" value="P:carbohydrate metabolic process"/>
    <property type="evidence" value="ECO:0007669"/>
    <property type="project" value="InterPro"/>
</dbReference>
<dbReference type="Pfam" id="PF14498">
    <property type="entry name" value="Glyco_hyd_65N_2"/>
    <property type="match status" value="1"/>
</dbReference>
<dbReference type="Pfam" id="PF22124">
    <property type="entry name" value="Glyco_hydro_95_cat"/>
    <property type="match status" value="1"/>
</dbReference>
<evidence type="ECO:0000313" key="4">
    <source>
        <dbReference type="EMBL" id="MBK4779389.1"/>
    </source>
</evidence>
<keyword evidence="6" id="KW-1185">Reference proteome</keyword>
<dbReference type="InterPro" id="IPR008928">
    <property type="entry name" value="6-hairpin_glycosidase_sf"/>
</dbReference>
<dbReference type="EMBL" id="CP072329">
    <property type="protein sequence ID" value="QUB38609.1"/>
    <property type="molecule type" value="Genomic_DNA"/>
</dbReference>
<evidence type="ECO:0000259" key="1">
    <source>
        <dbReference type="Pfam" id="PF14498"/>
    </source>
</evidence>
<protein>
    <submittedName>
        <fullName evidence="5">Glycoside hydrolase family 95 protein</fullName>
    </submittedName>
</protein>
<dbReference type="EMBL" id="MRXX01000005">
    <property type="protein sequence ID" value="MBK4779389.1"/>
    <property type="molecule type" value="Genomic_DNA"/>
</dbReference>
<organism evidence="4 7">
    <name type="scientific">Streptococcus lactarius</name>
    <dbReference type="NCBI Taxonomy" id="684066"/>
    <lineage>
        <taxon>Bacteria</taxon>
        <taxon>Bacillati</taxon>
        <taxon>Bacillota</taxon>
        <taxon>Bacilli</taxon>
        <taxon>Lactobacillales</taxon>
        <taxon>Streptococcaceae</taxon>
        <taxon>Streptococcus</taxon>
    </lineage>
</organism>
<evidence type="ECO:0000259" key="2">
    <source>
        <dbReference type="Pfam" id="PF21307"/>
    </source>
</evidence>
<sequence length="737" mass="83712">MTKIIFKKPANSWEDASPLGNGFLGAMVLGNPNHDILYMNEDSLYSSWEIDRLNKHAIDAIAPIREALQQQEIEKAHLLARRYLFAKSPHPRHYEPLGQVHIEAIHSLDYSDYSKELKFDDGTCTISYSRLKQQENRTCFISYPANELFYQIEGSDLNLELYLMRRSPTSGQSESYLDELELIDDTLVLSGYNGNKTQGIEFAMGLNVHSCDGVVEYYDSRIVIKHATKLVIGVTGRTSIRSEDPRQWCLDQLSASKKVPYDTLKTEHITDFSQLFNRSTLNLNEAKDTVVLPDALNDAKEGNVTPSLSLAYFNFGKYLLISSSRKGSFPANLQGIWSKDFTPPWGSRYTININTQMNYWFCEKLGLSELHFPLFDFLKNSLPNGKKVAQSMYGVDGAVLHHNTDIFGDAAPSDFYMPATIWPMGGIWLSLDIIEHFEYSHDDQFLSEYGEVLLENWKFLNSYLFEYNGTLNTGPSVSPENTYITNDGQAGQLCISPTMDIQIVRDFLTRFGHLPDSIIPSEIKERNQYILNHLPATKINSEGCIMEWQTDYQESEPGHRHISHLFGLFPGNEINELKNPELFQASFNTLEKRLANGGGHTGWSCAWIINFFARLNRPTEAFNNFEKLLTKSTLDNLLDNHPPFQIDGNFGAVNGILEMIVHDFGTTIHLLPALPKAFETGSLKGYKTKSGLTLDIYWENSTVTKLSISAERDTTVTIDWNNTSKEFSFKKNNFYSL</sequence>
<dbReference type="Proteomes" id="UP000676511">
    <property type="component" value="Chromosome"/>
</dbReference>
<dbReference type="PANTHER" id="PTHR31084">
    <property type="entry name" value="ALPHA-L-FUCOSIDASE 2"/>
    <property type="match status" value="1"/>
</dbReference>
<feature type="domain" description="Glycosyl hydrolase family 95 N-terminal" evidence="1">
    <location>
        <begin position="5"/>
        <end position="241"/>
    </location>
</feature>
<dbReference type="PANTHER" id="PTHR31084:SF0">
    <property type="entry name" value="ALPHA-L-FUCOSIDASE 2"/>
    <property type="match status" value="1"/>
</dbReference>
<evidence type="ECO:0000259" key="3">
    <source>
        <dbReference type="Pfam" id="PF22124"/>
    </source>
</evidence>
<dbReference type="SUPFAM" id="SSF48208">
    <property type="entry name" value="Six-hairpin glycosidases"/>
    <property type="match status" value="1"/>
</dbReference>
<evidence type="ECO:0000313" key="7">
    <source>
        <dbReference type="Proteomes" id="UP001138780"/>
    </source>
</evidence>
<dbReference type="InterPro" id="IPR054363">
    <property type="entry name" value="GH95_cat"/>
</dbReference>